<dbReference type="EMBL" id="FNNB01000005">
    <property type="protein sequence ID" value="SDX21685.1"/>
    <property type="molecule type" value="Genomic_DNA"/>
</dbReference>
<evidence type="ECO:0000313" key="4">
    <source>
        <dbReference type="EMBL" id="SDX21685.1"/>
    </source>
</evidence>
<feature type="compositionally biased region" description="Low complexity" evidence="1">
    <location>
        <begin position="75"/>
        <end position="86"/>
    </location>
</feature>
<dbReference type="GO" id="GO:0015288">
    <property type="term" value="F:porin activity"/>
    <property type="evidence" value="ECO:0007669"/>
    <property type="project" value="InterPro"/>
</dbReference>
<dbReference type="RefSeq" id="WP_074636410.1">
    <property type="nucleotide sequence ID" value="NZ_CP160849.1"/>
</dbReference>
<organism evidence="4 5">
    <name type="scientific">Sulfitobacter pontiacus</name>
    <dbReference type="NCBI Taxonomy" id="60137"/>
    <lineage>
        <taxon>Bacteria</taxon>
        <taxon>Pseudomonadati</taxon>
        <taxon>Pseudomonadota</taxon>
        <taxon>Alphaproteobacteria</taxon>
        <taxon>Rhodobacterales</taxon>
        <taxon>Roseobacteraceae</taxon>
        <taxon>Sulfitobacter</taxon>
    </lineage>
</organism>
<evidence type="ECO:0000259" key="3">
    <source>
        <dbReference type="Pfam" id="PF13609"/>
    </source>
</evidence>
<dbReference type="STRING" id="60137.SAMN04488041_105109"/>
<dbReference type="Gene3D" id="2.40.160.10">
    <property type="entry name" value="Porin"/>
    <property type="match status" value="1"/>
</dbReference>
<reference evidence="5" key="1">
    <citation type="submission" date="2016-10" db="EMBL/GenBank/DDBJ databases">
        <authorList>
            <person name="Varghese N."/>
            <person name="Submissions S."/>
        </authorList>
    </citation>
    <scope>NUCLEOTIDE SEQUENCE [LARGE SCALE GENOMIC DNA]</scope>
    <source>
        <strain evidence="5">DSM 10014</strain>
    </source>
</reference>
<feature type="signal peptide" evidence="2">
    <location>
        <begin position="1"/>
        <end position="20"/>
    </location>
</feature>
<dbReference type="InterPro" id="IPR033900">
    <property type="entry name" value="Gram_neg_porin_domain"/>
</dbReference>
<dbReference type="AlphaFoldDB" id="A0A1H2ZWC6"/>
<evidence type="ECO:0000256" key="1">
    <source>
        <dbReference type="SAM" id="MobiDB-lite"/>
    </source>
</evidence>
<protein>
    <submittedName>
        <fullName evidence="4">Outer membrane protein OmpU</fullName>
    </submittedName>
</protein>
<feature type="region of interest" description="Disordered" evidence="1">
    <location>
        <begin position="75"/>
        <end position="97"/>
    </location>
</feature>
<feature type="chain" id="PRO_5010194292" evidence="2">
    <location>
        <begin position="21"/>
        <end position="326"/>
    </location>
</feature>
<dbReference type="Proteomes" id="UP000183076">
    <property type="component" value="Unassembled WGS sequence"/>
</dbReference>
<name>A0A1H2ZWC6_9RHOB</name>
<keyword evidence="2" id="KW-0732">Signal</keyword>
<evidence type="ECO:0000313" key="5">
    <source>
        <dbReference type="Proteomes" id="UP000183076"/>
    </source>
</evidence>
<evidence type="ECO:0000256" key="2">
    <source>
        <dbReference type="SAM" id="SignalP"/>
    </source>
</evidence>
<feature type="domain" description="Porin" evidence="3">
    <location>
        <begin position="7"/>
        <end position="308"/>
    </location>
</feature>
<dbReference type="InterPro" id="IPR023614">
    <property type="entry name" value="Porin_dom_sf"/>
</dbReference>
<dbReference type="GeneID" id="94020296"/>
<dbReference type="GO" id="GO:0016020">
    <property type="term" value="C:membrane"/>
    <property type="evidence" value="ECO:0007669"/>
    <property type="project" value="InterPro"/>
</dbReference>
<dbReference type="SUPFAM" id="SSF56935">
    <property type="entry name" value="Porins"/>
    <property type="match status" value="1"/>
</dbReference>
<gene>
    <name evidence="4" type="ORF">SAMN04488041_105109</name>
</gene>
<sequence>MKKVLFATTALVATAGVAAADVTFGGYGRFGVLYQENASGNDETNVTSRFRLQIDATAESDMGVTFGARARIQQNNSDDSSLSNNDGPDGVAGTADDFAQLSGPAGTGINGVRFFARTGGFEVGVGNIYGALESMPGMYEIDLGLTGLSYEYTAYNFRGDAYSSGGNGAAGSNGVEALYSMGDLKVHISASDTNDRVAGYVAYTFNGFTFAAAAQDSNAAGDTDYALSVVGNVGPAKVSLAYADNGDDNGITGTGGNGDHYALTASFDIGAATNLDVYVADADYFAETSYGIGAHHDLGGGVSLRGGIISRGNDTIRADMGVRFTF</sequence>
<proteinExistence type="predicted"/>
<dbReference type="Pfam" id="PF13609">
    <property type="entry name" value="Porin_4"/>
    <property type="match status" value="1"/>
</dbReference>
<accession>A0A1H2ZWC6</accession>